<protein>
    <submittedName>
        <fullName evidence="1">GL17351</fullName>
    </submittedName>
    <submittedName>
        <fullName evidence="2">GL17729</fullName>
    </submittedName>
</protein>
<reference evidence="1" key="2">
    <citation type="submission" date="2008-06" db="EMBL/GenBank/DDBJ databases">
        <authorList>
            <consortium name="FlyBase"/>
        </authorList>
    </citation>
    <scope>NUCLEOTIDE SEQUENCE</scope>
    <source>
        <strain evidence="1">MSH-3</strain>
    </source>
</reference>
<gene>
    <name evidence="1" type="primary">Dper\GL17351</name>
    <name evidence="2" type="synonym">Dper\GL17729</name>
    <name evidence="1" type="ORF">Dper_GL17351</name>
    <name evidence="2" type="ORF">Dper_GL17729</name>
    <name evidence="1" type="ORF">GL17351</name>
    <name evidence="1" type="ORF">GL17729</name>
</gene>
<accession>B4GGI3</accession>
<sequence>MERRGEWGMFSRRSDAEAHLIEITRVDGSRRALWKGGGEAAFPRPRDASRVHYLNRVASDSISRATMDESELQP</sequence>
<dbReference type="EMBL" id="CH479183">
    <property type="protein sequence ID" value="EDW35603.1"/>
    <property type="molecule type" value="Genomic_DNA"/>
</dbReference>
<evidence type="ECO:0000313" key="3">
    <source>
        <dbReference type="Proteomes" id="UP000008744"/>
    </source>
</evidence>
<dbReference type="HOGENOM" id="CLU_2690446_0_0_1"/>
<proteinExistence type="predicted"/>
<dbReference type="Proteomes" id="UP000008744">
    <property type="component" value="Unassembled WGS sequence"/>
</dbReference>
<dbReference type="EMBL" id="CH479183">
    <property type="protein sequence ID" value="EDW36325.1"/>
    <property type="molecule type" value="Genomic_DNA"/>
</dbReference>
<name>B4GGI3_DROPE</name>
<dbReference type="AlphaFoldDB" id="B4GGI3"/>
<keyword evidence="3" id="KW-1185">Reference proteome</keyword>
<evidence type="ECO:0000313" key="1">
    <source>
        <dbReference type="EMBL" id="EDW35603.1"/>
    </source>
</evidence>
<organism evidence="3">
    <name type="scientific">Drosophila persimilis</name>
    <name type="common">Fruit fly</name>
    <dbReference type="NCBI Taxonomy" id="7234"/>
    <lineage>
        <taxon>Eukaryota</taxon>
        <taxon>Metazoa</taxon>
        <taxon>Ecdysozoa</taxon>
        <taxon>Arthropoda</taxon>
        <taxon>Hexapoda</taxon>
        <taxon>Insecta</taxon>
        <taxon>Pterygota</taxon>
        <taxon>Neoptera</taxon>
        <taxon>Endopterygota</taxon>
        <taxon>Diptera</taxon>
        <taxon>Brachycera</taxon>
        <taxon>Muscomorpha</taxon>
        <taxon>Ephydroidea</taxon>
        <taxon>Drosophilidae</taxon>
        <taxon>Drosophila</taxon>
        <taxon>Sophophora</taxon>
    </lineage>
</organism>
<reference evidence="1 3" key="1">
    <citation type="journal article" date="2007" name="Nature">
        <title>Evolution of genes and genomes on the Drosophila phylogeny.</title>
        <authorList>
            <consortium name="Drosophila 12 Genomes Consortium"/>
            <person name="Clark A.G."/>
            <person name="Eisen M.B."/>
            <person name="Smith D.R."/>
            <person name="Bergman C.M."/>
            <person name="Oliver B."/>
            <person name="Markow T.A."/>
            <person name="Kaufman T.C."/>
            <person name="Kellis M."/>
            <person name="Gelbart W."/>
            <person name="Iyer V.N."/>
            <person name="Pollard D.A."/>
            <person name="Sackton T.B."/>
            <person name="Larracuente A.M."/>
            <person name="Singh N.D."/>
            <person name="Abad J.P."/>
            <person name="Abt D.N."/>
            <person name="Adryan B."/>
            <person name="Aguade M."/>
            <person name="Akashi H."/>
            <person name="Anderson W.W."/>
            <person name="Aquadro C.F."/>
            <person name="Ardell D.H."/>
            <person name="Arguello R."/>
            <person name="Artieri C.G."/>
            <person name="Barbash D.A."/>
            <person name="Barker D."/>
            <person name="Barsanti P."/>
            <person name="Batterham P."/>
            <person name="Batzoglou S."/>
            <person name="Begun D."/>
            <person name="Bhutkar A."/>
            <person name="Blanco E."/>
            <person name="Bosak S.A."/>
            <person name="Bradley R.K."/>
            <person name="Brand A.D."/>
            <person name="Brent M.R."/>
            <person name="Brooks A.N."/>
            <person name="Brown R.H."/>
            <person name="Butlin R.K."/>
            <person name="Caggese C."/>
            <person name="Calvi B.R."/>
            <person name="Bernardo de Carvalho A."/>
            <person name="Caspi A."/>
            <person name="Castrezana S."/>
            <person name="Celniker S.E."/>
            <person name="Chang J.L."/>
            <person name="Chapple C."/>
            <person name="Chatterji S."/>
            <person name="Chinwalla A."/>
            <person name="Civetta A."/>
            <person name="Clifton S.W."/>
            <person name="Comeron J.M."/>
            <person name="Costello J.C."/>
            <person name="Coyne J.A."/>
            <person name="Daub J."/>
            <person name="David R.G."/>
            <person name="Delcher A.L."/>
            <person name="Delehaunty K."/>
            <person name="Do C.B."/>
            <person name="Ebling H."/>
            <person name="Edwards K."/>
            <person name="Eickbush T."/>
            <person name="Evans J.D."/>
            <person name="Filipski A."/>
            <person name="Findeiss S."/>
            <person name="Freyhult E."/>
            <person name="Fulton L."/>
            <person name="Fulton R."/>
            <person name="Garcia A.C."/>
            <person name="Gardiner A."/>
            <person name="Garfield D.A."/>
            <person name="Garvin B.E."/>
            <person name="Gibson G."/>
            <person name="Gilbert D."/>
            <person name="Gnerre S."/>
            <person name="Godfrey J."/>
            <person name="Good R."/>
            <person name="Gotea V."/>
            <person name="Gravely B."/>
            <person name="Greenberg A.J."/>
            <person name="Griffiths-Jones S."/>
            <person name="Gross S."/>
            <person name="Guigo R."/>
            <person name="Gustafson E.A."/>
            <person name="Haerty W."/>
            <person name="Hahn M.W."/>
            <person name="Halligan D.L."/>
            <person name="Halpern A.L."/>
            <person name="Halter G.M."/>
            <person name="Han M.V."/>
            <person name="Heger A."/>
            <person name="Hillier L."/>
            <person name="Hinrichs A.S."/>
            <person name="Holmes I."/>
            <person name="Hoskins R.A."/>
            <person name="Hubisz M.J."/>
            <person name="Hultmark D."/>
            <person name="Huntley M.A."/>
            <person name="Jaffe D.B."/>
            <person name="Jagadeeshan S."/>
            <person name="Jeck W.R."/>
            <person name="Johnson J."/>
            <person name="Jones C.D."/>
            <person name="Jordan W.C."/>
            <person name="Karpen G.H."/>
            <person name="Kataoka E."/>
            <person name="Keightley P.D."/>
            <person name="Kheradpour P."/>
            <person name="Kirkness E.F."/>
            <person name="Koerich L.B."/>
            <person name="Kristiansen K."/>
            <person name="Kudrna D."/>
            <person name="Kulathinal R.J."/>
            <person name="Kumar S."/>
            <person name="Kwok R."/>
            <person name="Lander E."/>
            <person name="Langley C.H."/>
            <person name="Lapoint R."/>
            <person name="Lazzaro B.P."/>
            <person name="Lee S.J."/>
            <person name="Levesque L."/>
            <person name="Li R."/>
            <person name="Lin C.F."/>
            <person name="Lin M.F."/>
            <person name="Lindblad-Toh K."/>
            <person name="Llopart A."/>
            <person name="Long M."/>
            <person name="Low L."/>
            <person name="Lozovsky E."/>
            <person name="Lu J."/>
            <person name="Luo M."/>
            <person name="Machado C.A."/>
            <person name="Makalowski W."/>
            <person name="Marzo M."/>
            <person name="Matsuda M."/>
            <person name="Matzkin L."/>
            <person name="McAllister B."/>
            <person name="McBride C.S."/>
            <person name="McKernan B."/>
            <person name="McKernan K."/>
            <person name="Mendez-Lago M."/>
            <person name="Minx P."/>
            <person name="Mollenhauer M.U."/>
            <person name="Montooth K."/>
            <person name="Mount S.M."/>
            <person name="Mu X."/>
            <person name="Myers E."/>
            <person name="Negre B."/>
            <person name="Newfeld S."/>
            <person name="Nielsen R."/>
            <person name="Noor M.A."/>
            <person name="O'Grady P."/>
            <person name="Pachter L."/>
            <person name="Papaceit M."/>
            <person name="Parisi M.J."/>
            <person name="Parisi M."/>
            <person name="Parts L."/>
            <person name="Pedersen J.S."/>
            <person name="Pesole G."/>
            <person name="Phillippy A.M."/>
            <person name="Ponting C.P."/>
            <person name="Pop M."/>
            <person name="Porcelli D."/>
            <person name="Powell J.R."/>
            <person name="Prohaska S."/>
            <person name="Pruitt K."/>
            <person name="Puig M."/>
            <person name="Quesneville H."/>
            <person name="Ram K.R."/>
            <person name="Rand D."/>
            <person name="Rasmussen M.D."/>
            <person name="Reed L.K."/>
            <person name="Reenan R."/>
            <person name="Reily A."/>
            <person name="Remington K.A."/>
            <person name="Rieger T.T."/>
            <person name="Ritchie M.G."/>
            <person name="Robin C."/>
            <person name="Rogers Y.H."/>
            <person name="Rohde C."/>
            <person name="Rozas J."/>
            <person name="Rubenfield M.J."/>
            <person name="Ruiz A."/>
            <person name="Russo S."/>
            <person name="Salzberg S.L."/>
            <person name="Sanchez-Gracia A."/>
            <person name="Saranga D.J."/>
            <person name="Sato H."/>
            <person name="Schaeffer S.W."/>
            <person name="Schatz M.C."/>
            <person name="Schlenke T."/>
            <person name="Schwartz R."/>
            <person name="Segarra C."/>
            <person name="Singh R.S."/>
            <person name="Sirot L."/>
            <person name="Sirota M."/>
            <person name="Sisneros N.B."/>
            <person name="Smith C.D."/>
            <person name="Smith T.F."/>
            <person name="Spieth J."/>
            <person name="Stage D.E."/>
            <person name="Stark A."/>
            <person name="Stephan W."/>
            <person name="Strausberg R.L."/>
            <person name="Strempel S."/>
            <person name="Sturgill D."/>
            <person name="Sutton G."/>
            <person name="Sutton G.G."/>
            <person name="Tao W."/>
            <person name="Teichmann S."/>
            <person name="Tobari Y.N."/>
            <person name="Tomimura Y."/>
            <person name="Tsolas J.M."/>
            <person name="Valente V.L."/>
            <person name="Venter E."/>
            <person name="Venter J.C."/>
            <person name="Vicario S."/>
            <person name="Vieira F.G."/>
            <person name="Vilella A.J."/>
            <person name="Villasante A."/>
            <person name="Walenz B."/>
            <person name="Wang J."/>
            <person name="Wasserman M."/>
            <person name="Watts T."/>
            <person name="Wilson D."/>
            <person name="Wilson R.K."/>
            <person name="Wing R.A."/>
            <person name="Wolfner M.F."/>
            <person name="Wong A."/>
            <person name="Wong G.K."/>
            <person name="Wu C.I."/>
            <person name="Wu G."/>
            <person name="Yamamoto D."/>
            <person name="Yang H.P."/>
            <person name="Yang S.P."/>
            <person name="Yorke J.A."/>
            <person name="Yoshida K."/>
            <person name="Zdobnov E."/>
            <person name="Zhang P."/>
            <person name="Zhang Y."/>
            <person name="Zimin A.V."/>
            <person name="Baldwin J."/>
            <person name="Abdouelleil A."/>
            <person name="Abdulkadir J."/>
            <person name="Abebe A."/>
            <person name="Abera B."/>
            <person name="Abreu J."/>
            <person name="Acer S.C."/>
            <person name="Aftuck L."/>
            <person name="Alexander A."/>
            <person name="An P."/>
            <person name="Anderson E."/>
            <person name="Anderson S."/>
            <person name="Arachi H."/>
            <person name="Azer M."/>
            <person name="Bachantsang P."/>
            <person name="Barry A."/>
            <person name="Bayul T."/>
            <person name="Berlin A."/>
            <person name="Bessette D."/>
            <person name="Bloom T."/>
            <person name="Blye J."/>
            <person name="Boguslavskiy L."/>
            <person name="Bonnet C."/>
            <person name="Boukhgalter B."/>
            <person name="Bourzgui I."/>
            <person name="Brown A."/>
            <person name="Cahill P."/>
            <person name="Channer S."/>
            <person name="Cheshatsang Y."/>
            <person name="Chuda L."/>
            <person name="Citroen M."/>
            <person name="Collymore A."/>
            <person name="Cooke P."/>
            <person name="Costello M."/>
            <person name="D'Aco K."/>
            <person name="Daza R."/>
            <person name="De Haan G."/>
            <person name="DeGray S."/>
            <person name="DeMaso C."/>
            <person name="Dhargay N."/>
            <person name="Dooley K."/>
            <person name="Dooley E."/>
            <person name="Doricent M."/>
            <person name="Dorje P."/>
            <person name="Dorjee K."/>
            <person name="Dupes A."/>
            <person name="Elong R."/>
            <person name="Falk J."/>
            <person name="Farina A."/>
            <person name="Faro S."/>
            <person name="Ferguson D."/>
            <person name="Fisher S."/>
            <person name="Foley C.D."/>
            <person name="Franke A."/>
            <person name="Friedrich D."/>
            <person name="Gadbois L."/>
            <person name="Gearin G."/>
            <person name="Gearin C.R."/>
            <person name="Giannoukos G."/>
            <person name="Goode T."/>
            <person name="Graham J."/>
            <person name="Grandbois E."/>
            <person name="Grewal S."/>
            <person name="Gyaltsen K."/>
            <person name="Hafez N."/>
            <person name="Hagos B."/>
            <person name="Hall J."/>
            <person name="Henson C."/>
            <person name="Hollinger A."/>
            <person name="Honan T."/>
            <person name="Huard M.D."/>
            <person name="Hughes L."/>
            <person name="Hurhula B."/>
            <person name="Husby M.E."/>
            <person name="Kamat A."/>
            <person name="Kanga B."/>
            <person name="Kashin S."/>
            <person name="Khazanovich D."/>
            <person name="Kisner P."/>
            <person name="Lance K."/>
            <person name="Lara M."/>
            <person name="Lee W."/>
            <person name="Lennon N."/>
            <person name="Letendre F."/>
            <person name="LeVine R."/>
            <person name="Lipovsky A."/>
            <person name="Liu X."/>
            <person name="Liu J."/>
            <person name="Liu S."/>
            <person name="Lokyitsang T."/>
            <person name="Lokyitsang Y."/>
            <person name="Lubonja R."/>
            <person name="Lui A."/>
            <person name="MacDonald P."/>
            <person name="Magnisalis V."/>
            <person name="Maru K."/>
            <person name="Matthews C."/>
            <person name="McCusker W."/>
            <person name="McDonough S."/>
            <person name="Mehta T."/>
            <person name="Meldrim J."/>
            <person name="Meneus L."/>
            <person name="Mihai O."/>
            <person name="Mihalev A."/>
            <person name="Mihova T."/>
            <person name="Mittelman R."/>
            <person name="Mlenga V."/>
            <person name="Montmayeur A."/>
            <person name="Mulrain L."/>
            <person name="Navidi A."/>
            <person name="Naylor J."/>
            <person name="Negash T."/>
            <person name="Nguyen T."/>
            <person name="Nguyen N."/>
            <person name="Nicol R."/>
            <person name="Norbu C."/>
            <person name="Norbu N."/>
            <person name="Novod N."/>
            <person name="O'Neill B."/>
            <person name="Osman S."/>
            <person name="Markiewicz E."/>
            <person name="Oyono O.L."/>
            <person name="Patti C."/>
            <person name="Phunkhang P."/>
            <person name="Pierre F."/>
            <person name="Priest M."/>
            <person name="Raghuraman S."/>
            <person name="Rege F."/>
            <person name="Reyes R."/>
            <person name="Rise C."/>
            <person name="Rogov P."/>
            <person name="Ross K."/>
            <person name="Ryan E."/>
            <person name="Settipalli S."/>
            <person name="Shea T."/>
            <person name="Sherpa N."/>
            <person name="Shi L."/>
            <person name="Shih D."/>
            <person name="Sparrow T."/>
            <person name="Spaulding J."/>
            <person name="Stalker J."/>
            <person name="Stange-Thomann N."/>
            <person name="Stavropoulos S."/>
            <person name="Stone C."/>
            <person name="Strader C."/>
            <person name="Tesfaye S."/>
            <person name="Thomson T."/>
            <person name="Thoulutsang Y."/>
            <person name="Thoulutsang D."/>
            <person name="Topham K."/>
            <person name="Topping I."/>
            <person name="Tsamla T."/>
            <person name="Vassiliev H."/>
            <person name="Vo A."/>
            <person name="Wangchuk T."/>
            <person name="Wangdi T."/>
            <person name="Weiand M."/>
            <person name="Wilkinson J."/>
            <person name="Wilson A."/>
            <person name="Yadav S."/>
            <person name="Young G."/>
            <person name="Yu Q."/>
            <person name="Zembek L."/>
            <person name="Zhong D."/>
            <person name="Zimmer A."/>
            <person name="Zwirko Z."/>
            <person name="Jaffe D.B."/>
            <person name="Alvarez P."/>
            <person name="Brockman W."/>
            <person name="Butler J."/>
            <person name="Chin C."/>
            <person name="Gnerre S."/>
            <person name="Grabherr M."/>
            <person name="Kleber M."/>
            <person name="Mauceli E."/>
            <person name="MacCallum I."/>
        </authorList>
    </citation>
    <scope>NUCLEOTIDE SEQUENCE [LARGE SCALE GENOMIC DNA]</scope>
    <source>
        <strain evidence="1">MSH-3</strain>
        <strain evidence="3">MSH-3 / Tucson 14011-0111.49</strain>
    </source>
</reference>
<evidence type="ECO:0000313" key="2">
    <source>
        <dbReference type="EMBL" id="EDW36325.1"/>
    </source>
</evidence>